<feature type="transmembrane region" description="Helical" evidence="6">
    <location>
        <begin position="86"/>
        <end position="104"/>
    </location>
</feature>
<dbReference type="Gene3D" id="1.20.1070.10">
    <property type="entry name" value="Rhodopsin 7-helix transmembrane proteins"/>
    <property type="match status" value="1"/>
</dbReference>
<protein>
    <recommendedName>
        <fullName evidence="7">G-protein coupled receptors family 1 profile domain-containing protein</fullName>
    </recommendedName>
</protein>
<keyword evidence="4 6" id="KW-0472">Membrane</keyword>
<dbReference type="InterPro" id="IPR000276">
    <property type="entry name" value="GPCR_Rhodpsn"/>
</dbReference>
<keyword evidence="3 6" id="KW-1133">Transmembrane helix</keyword>
<reference evidence="8" key="1">
    <citation type="submission" date="2021-02" db="EMBL/GenBank/DDBJ databases">
        <authorList>
            <person name="Nowell W R."/>
        </authorList>
    </citation>
    <scope>NUCLEOTIDE SEQUENCE</scope>
</reference>
<dbReference type="AlphaFoldDB" id="A0A814QHE7"/>
<keyword evidence="2 5" id="KW-0812">Transmembrane</keyword>
<name>A0A814QHE7_9BILA</name>
<organism evidence="8 10">
    <name type="scientific">Adineta steineri</name>
    <dbReference type="NCBI Taxonomy" id="433720"/>
    <lineage>
        <taxon>Eukaryota</taxon>
        <taxon>Metazoa</taxon>
        <taxon>Spiralia</taxon>
        <taxon>Gnathifera</taxon>
        <taxon>Rotifera</taxon>
        <taxon>Eurotatoria</taxon>
        <taxon>Bdelloidea</taxon>
        <taxon>Adinetida</taxon>
        <taxon>Adinetidae</taxon>
        <taxon>Adineta</taxon>
    </lineage>
</organism>
<evidence type="ECO:0000256" key="5">
    <source>
        <dbReference type="RuleBase" id="RU000688"/>
    </source>
</evidence>
<evidence type="ECO:0000256" key="1">
    <source>
        <dbReference type="ARBA" id="ARBA00004370"/>
    </source>
</evidence>
<dbReference type="PANTHER" id="PTHR46641:SF2">
    <property type="entry name" value="FMRFAMIDE RECEPTOR"/>
    <property type="match status" value="1"/>
</dbReference>
<feature type="transmembrane region" description="Helical" evidence="6">
    <location>
        <begin position="125"/>
        <end position="146"/>
    </location>
</feature>
<evidence type="ECO:0000256" key="4">
    <source>
        <dbReference type="ARBA" id="ARBA00023136"/>
    </source>
</evidence>
<dbReference type="EMBL" id="CAJNOE010000286">
    <property type="protein sequence ID" value="CAF1119927.1"/>
    <property type="molecule type" value="Genomic_DNA"/>
</dbReference>
<dbReference type="PANTHER" id="PTHR46641">
    <property type="entry name" value="FMRFAMIDE RECEPTOR-RELATED"/>
    <property type="match status" value="1"/>
</dbReference>
<dbReference type="InterPro" id="IPR017452">
    <property type="entry name" value="GPCR_Rhodpsn_7TM"/>
</dbReference>
<dbReference type="GO" id="GO:0016020">
    <property type="term" value="C:membrane"/>
    <property type="evidence" value="ECO:0007669"/>
    <property type="project" value="UniProtKB-SubCell"/>
</dbReference>
<keyword evidence="5" id="KW-0807">Transducer</keyword>
<dbReference type="Proteomes" id="UP000663860">
    <property type="component" value="Unassembled WGS sequence"/>
</dbReference>
<evidence type="ECO:0000313" key="10">
    <source>
        <dbReference type="Proteomes" id="UP000663860"/>
    </source>
</evidence>
<evidence type="ECO:0000313" key="9">
    <source>
        <dbReference type="EMBL" id="CAF3902410.1"/>
    </source>
</evidence>
<evidence type="ECO:0000259" key="7">
    <source>
        <dbReference type="PROSITE" id="PS50262"/>
    </source>
</evidence>
<dbReference type="EMBL" id="CAJOBB010001780">
    <property type="protein sequence ID" value="CAF3902410.1"/>
    <property type="molecule type" value="Genomic_DNA"/>
</dbReference>
<comment type="caution">
    <text evidence="8">The sequence shown here is derived from an EMBL/GenBank/DDBJ whole genome shotgun (WGS) entry which is preliminary data.</text>
</comment>
<dbReference type="PRINTS" id="PR00237">
    <property type="entry name" value="GPCRRHODOPSN"/>
</dbReference>
<evidence type="ECO:0000313" key="8">
    <source>
        <dbReference type="EMBL" id="CAF1119927.1"/>
    </source>
</evidence>
<evidence type="ECO:0000256" key="6">
    <source>
        <dbReference type="SAM" id="Phobius"/>
    </source>
</evidence>
<comment type="similarity">
    <text evidence="5">Belongs to the G-protein coupled receptor 1 family.</text>
</comment>
<evidence type="ECO:0000256" key="2">
    <source>
        <dbReference type="ARBA" id="ARBA00022692"/>
    </source>
</evidence>
<accession>A0A814QHE7</accession>
<feature type="transmembrane region" description="Helical" evidence="6">
    <location>
        <begin position="13"/>
        <end position="34"/>
    </location>
</feature>
<dbReference type="Proteomes" id="UP000663868">
    <property type="component" value="Unassembled WGS sequence"/>
</dbReference>
<dbReference type="SUPFAM" id="SSF81321">
    <property type="entry name" value="Family A G protein-coupled receptor-like"/>
    <property type="match status" value="1"/>
</dbReference>
<dbReference type="GO" id="GO:0004930">
    <property type="term" value="F:G protein-coupled receptor activity"/>
    <property type="evidence" value="ECO:0007669"/>
    <property type="project" value="UniProtKB-KW"/>
</dbReference>
<gene>
    <name evidence="8" type="ORF">IZO911_LOCUS24083</name>
    <name evidence="9" type="ORF">KXQ929_LOCUS22892</name>
</gene>
<keyword evidence="5" id="KW-0297">G-protein coupled receptor</keyword>
<dbReference type="Pfam" id="PF00001">
    <property type="entry name" value="7tm_1"/>
    <property type="match status" value="1"/>
</dbReference>
<proteinExistence type="inferred from homology"/>
<feature type="domain" description="G-protein coupled receptors family 1 profile" evidence="7">
    <location>
        <begin position="25"/>
        <end position="296"/>
    </location>
</feature>
<evidence type="ECO:0000256" key="3">
    <source>
        <dbReference type="ARBA" id="ARBA00022989"/>
    </source>
</evidence>
<feature type="transmembrane region" description="Helical" evidence="6">
    <location>
        <begin position="46"/>
        <end position="66"/>
    </location>
</feature>
<keyword evidence="5" id="KW-0675">Receptor</keyword>
<dbReference type="PROSITE" id="PS00237">
    <property type="entry name" value="G_PROTEIN_RECEP_F1_1"/>
    <property type="match status" value="1"/>
</dbReference>
<feature type="transmembrane region" description="Helical" evidence="6">
    <location>
        <begin position="196"/>
        <end position="216"/>
    </location>
</feature>
<dbReference type="InterPro" id="IPR052954">
    <property type="entry name" value="GPCR-Ligand_Int"/>
</dbReference>
<sequence length="369" mass="43851">MWHDVIRLGLVRIFYPCLMIFGTIGNVLCLKILLRKRFRRQSTCQYLCILAVIDILFIYTRSARYLYRYIYNFDLRNRSLWICRSYIFFSSTLSQLASWILVIVSFDRYFIIINKLSYRHAGWRVMKTTFILIFIICLLNIHYFFILGTDTKSFFSSLRMQENTSNETFPGDNHFLCMAHPKFQYFFHLYQPIFDLLFVAIIPFLLMIFTNLGIICTTMKTNALRITSRRQKRNNRLTIMLLSVILTFMLLTCPSVILICLNRLMSFITFSNTELLILDLLESLWYTKHALNFILYTLSGQDFRREFRKLISCSKQTVSDKIRNRRQCRRGRESGFSMSSYASTNRTSLIVVQLNKTKTNAKVRKSWSK</sequence>
<feature type="transmembrane region" description="Helical" evidence="6">
    <location>
        <begin position="237"/>
        <end position="259"/>
    </location>
</feature>
<comment type="subcellular location">
    <subcellularLocation>
        <location evidence="1">Membrane</location>
    </subcellularLocation>
</comment>
<dbReference type="PROSITE" id="PS50262">
    <property type="entry name" value="G_PROTEIN_RECEP_F1_2"/>
    <property type="match status" value="1"/>
</dbReference>